<evidence type="ECO:0000256" key="2">
    <source>
        <dbReference type="ARBA" id="ARBA00023043"/>
    </source>
</evidence>
<evidence type="ECO:0000256" key="1">
    <source>
        <dbReference type="ARBA" id="ARBA00022737"/>
    </source>
</evidence>
<dbReference type="Gene3D" id="3.30.710.10">
    <property type="entry name" value="Potassium Channel Kv1.1, Chain A"/>
    <property type="match status" value="1"/>
</dbReference>
<accession>A0A2Z6SHU5</accession>
<feature type="domain" description="BTB" evidence="3">
    <location>
        <begin position="24"/>
        <end position="96"/>
    </location>
</feature>
<evidence type="ECO:0000313" key="5">
    <source>
        <dbReference type="Proteomes" id="UP000247702"/>
    </source>
</evidence>
<reference evidence="4 5" key="1">
    <citation type="submission" date="2017-11" db="EMBL/GenBank/DDBJ databases">
        <title>The genome of Rhizophagus clarus HR1 reveals common genetic basis of auxotrophy among arbuscular mycorrhizal fungi.</title>
        <authorList>
            <person name="Kobayashi Y."/>
        </authorList>
    </citation>
    <scope>NUCLEOTIDE SEQUENCE [LARGE SCALE GENOMIC DNA]</scope>
    <source>
        <strain evidence="4 5">HR1</strain>
    </source>
</reference>
<evidence type="ECO:0000313" key="4">
    <source>
        <dbReference type="EMBL" id="GBC05437.1"/>
    </source>
</evidence>
<name>A0A2Z6SHU5_9GLOM</name>
<dbReference type="SMART" id="SM00225">
    <property type="entry name" value="BTB"/>
    <property type="match status" value="1"/>
</dbReference>
<evidence type="ECO:0000259" key="3">
    <source>
        <dbReference type="PROSITE" id="PS50097"/>
    </source>
</evidence>
<dbReference type="Proteomes" id="UP000247702">
    <property type="component" value="Unassembled WGS sequence"/>
</dbReference>
<dbReference type="PANTHER" id="PTHR46231">
    <property type="entry name" value="ANKYRIN REPEAT AND BTB/POZ DOMAIN-CONTAINING PROTEIN 1"/>
    <property type="match status" value="1"/>
</dbReference>
<dbReference type="GO" id="GO:0005737">
    <property type="term" value="C:cytoplasm"/>
    <property type="evidence" value="ECO:0007669"/>
    <property type="project" value="TreeGrafter"/>
</dbReference>
<dbReference type="InterPro" id="IPR044515">
    <property type="entry name" value="ABTB1"/>
</dbReference>
<dbReference type="SUPFAM" id="SSF54695">
    <property type="entry name" value="POZ domain"/>
    <property type="match status" value="1"/>
</dbReference>
<keyword evidence="1" id="KW-0677">Repeat</keyword>
<dbReference type="EMBL" id="BEXD01004007">
    <property type="protein sequence ID" value="GBC05437.1"/>
    <property type="molecule type" value="Genomic_DNA"/>
</dbReference>
<dbReference type="Pfam" id="PF00651">
    <property type="entry name" value="BTB"/>
    <property type="match status" value="1"/>
</dbReference>
<dbReference type="PROSITE" id="PS50097">
    <property type="entry name" value="BTB"/>
    <property type="match status" value="1"/>
</dbReference>
<dbReference type="InterPro" id="IPR000210">
    <property type="entry name" value="BTB/POZ_dom"/>
</dbReference>
<dbReference type="PANTHER" id="PTHR46231:SF1">
    <property type="entry name" value="ANKYRIN REPEAT AND BTB_POZ DOMAIN-CONTAINING PROTEIN 1"/>
    <property type="match status" value="1"/>
</dbReference>
<dbReference type="CDD" id="cd18186">
    <property type="entry name" value="BTB_POZ_ZBTB_KLHL-like"/>
    <property type="match status" value="1"/>
</dbReference>
<sequence length="181" mass="21373">MVSEFFSKLSQNYIELLNDDNEYYDVTIEVGEDPNVKIFRAHMNILCYRSPYLRRALASSKRNNNVLFHIKLPNISSEIFQIILRYIYGGILSLDELETSDIFKILVAADELFLQELVGYLQNYLIVNKSEWMEQHFELTHRTSFQSNNFSELQQYCLDIIADSPEKLLIQLISHQFLKNY</sequence>
<comment type="caution">
    <text evidence="4">The sequence shown here is derived from an EMBL/GenBank/DDBJ whole genome shotgun (WGS) entry which is preliminary data.</text>
</comment>
<keyword evidence="2" id="KW-0040">ANK repeat</keyword>
<dbReference type="InterPro" id="IPR011333">
    <property type="entry name" value="SKP1/BTB/POZ_sf"/>
</dbReference>
<dbReference type="GO" id="GO:0000151">
    <property type="term" value="C:ubiquitin ligase complex"/>
    <property type="evidence" value="ECO:0007669"/>
    <property type="project" value="TreeGrafter"/>
</dbReference>
<keyword evidence="5" id="KW-1185">Reference proteome</keyword>
<proteinExistence type="predicted"/>
<organism evidence="4 5">
    <name type="scientific">Rhizophagus clarus</name>
    <dbReference type="NCBI Taxonomy" id="94130"/>
    <lineage>
        <taxon>Eukaryota</taxon>
        <taxon>Fungi</taxon>
        <taxon>Fungi incertae sedis</taxon>
        <taxon>Mucoromycota</taxon>
        <taxon>Glomeromycotina</taxon>
        <taxon>Glomeromycetes</taxon>
        <taxon>Glomerales</taxon>
        <taxon>Glomeraceae</taxon>
        <taxon>Rhizophagus</taxon>
    </lineage>
</organism>
<dbReference type="AlphaFoldDB" id="A0A2Z6SHU5"/>
<gene>
    <name evidence="4" type="ORF">RclHR1_06220010</name>
</gene>
<protein>
    <recommendedName>
        <fullName evidence="3">BTB domain-containing protein</fullName>
    </recommendedName>
</protein>